<comment type="similarity">
    <text evidence="3 10">Belongs to the glycosyl hydrolase 75 family.</text>
</comment>
<dbReference type="Pfam" id="PF07335">
    <property type="entry name" value="Glyco_hydro_75"/>
    <property type="match status" value="1"/>
</dbReference>
<evidence type="ECO:0000256" key="7">
    <source>
        <dbReference type="ARBA" id="ARBA00023277"/>
    </source>
</evidence>
<evidence type="ECO:0000256" key="9">
    <source>
        <dbReference type="ARBA" id="ARBA00023326"/>
    </source>
</evidence>
<organism evidence="11 12">
    <name type="scientific">Calycina marina</name>
    <dbReference type="NCBI Taxonomy" id="1763456"/>
    <lineage>
        <taxon>Eukaryota</taxon>
        <taxon>Fungi</taxon>
        <taxon>Dikarya</taxon>
        <taxon>Ascomycota</taxon>
        <taxon>Pezizomycotina</taxon>
        <taxon>Leotiomycetes</taxon>
        <taxon>Helotiales</taxon>
        <taxon>Pezizellaceae</taxon>
        <taxon>Calycina</taxon>
    </lineage>
</organism>
<feature type="signal peptide" evidence="10">
    <location>
        <begin position="1"/>
        <end position="22"/>
    </location>
</feature>
<accession>A0A9P7YWP0</accession>
<evidence type="ECO:0000256" key="6">
    <source>
        <dbReference type="ARBA" id="ARBA00022801"/>
    </source>
</evidence>
<dbReference type="AlphaFoldDB" id="A0A9P7YWP0"/>
<keyword evidence="5 10" id="KW-0732">Signal</keyword>
<dbReference type="InterPro" id="IPR009939">
    <property type="entry name" value="Chitosanase_fungal"/>
</dbReference>
<comment type="catalytic activity">
    <reaction evidence="1 10">
        <text>Endohydrolysis of beta-(1-&gt;4)-linkages between D-glucosamine residues in a partly acetylated chitosan.</text>
        <dbReference type="EC" id="3.2.1.132"/>
    </reaction>
</comment>
<sequence length="233" mass="24711">MRTPASFLLPVLLGVAVQECEAKTVPANVAQRIHYQAGQMRETGFYATDTGPNSTSPPSLHTRLLTAEPSMTILRQPHLLGIIYVSGSGGTLVNIDFKDTAAGYKKGIEDLNAKVHPYVVFGNEGSKAGYATFEPAECGIQPLSSMELVCGDKMFYGIFGDTNGDDGTKAVVGEASISMATLCFGEKINGNSGHDENDVLVIRFAGSKEETVLGAEGAIERLIFRGVCCVQGV</sequence>
<reference evidence="11" key="1">
    <citation type="journal article" date="2021" name="IMA Fungus">
        <title>Genomic characterization of three marine fungi, including Emericellopsis atlantica sp. nov. with signatures of a generalist lifestyle and marine biomass degradation.</title>
        <authorList>
            <person name="Hagestad O.C."/>
            <person name="Hou L."/>
            <person name="Andersen J.H."/>
            <person name="Hansen E.H."/>
            <person name="Altermark B."/>
            <person name="Li C."/>
            <person name="Kuhnert E."/>
            <person name="Cox R.J."/>
            <person name="Crous P.W."/>
            <person name="Spatafora J.W."/>
            <person name="Lail K."/>
            <person name="Amirebrahimi M."/>
            <person name="Lipzen A."/>
            <person name="Pangilinan J."/>
            <person name="Andreopoulos W."/>
            <person name="Hayes R.D."/>
            <person name="Ng V."/>
            <person name="Grigoriev I.V."/>
            <person name="Jackson S.A."/>
            <person name="Sutton T.D.S."/>
            <person name="Dobson A.D.W."/>
            <person name="Rama T."/>
        </authorList>
    </citation>
    <scope>NUCLEOTIDE SEQUENCE</scope>
    <source>
        <strain evidence="11">TRa3180A</strain>
    </source>
</reference>
<gene>
    <name evidence="11" type="ORF">BJ878DRAFT_483301</name>
</gene>
<evidence type="ECO:0000313" key="11">
    <source>
        <dbReference type="EMBL" id="KAG9241046.1"/>
    </source>
</evidence>
<dbReference type="OrthoDB" id="4756206at2759"/>
<dbReference type="EC" id="3.2.1.132" evidence="10"/>
<keyword evidence="12" id="KW-1185">Reference proteome</keyword>
<keyword evidence="9 10" id="KW-0624">Polysaccharide degradation</keyword>
<dbReference type="PANTHER" id="PTHR42061:SF6">
    <property type="entry name" value="ENDO-CHITOSANASE"/>
    <property type="match status" value="1"/>
</dbReference>
<dbReference type="GO" id="GO:0005576">
    <property type="term" value="C:extracellular region"/>
    <property type="evidence" value="ECO:0007669"/>
    <property type="project" value="UniProtKB-SubCell"/>
</dbReference>
<evidence type="ECO:0000256" key="3">
    <source>
        <dbReference type="ARBA" id="ARBA00007799"/>
    </source>
</evidence>
<dbReference type="GO" id="GO:0000272">
    <property type="term" value="P:polysaccharide catabolic process"/>
    <property type="evidence" value="ECO:0007669"/>
    <property type="project" value="UniProtKB-KW"/>
</dbReference>
<comment type="subcellular location">
    <subcellularLocation>
        <location evidence="2 10">Secreted</location>
    </subcellularLocation>
</comment>
<dbReference type="GO" id="GO:0016977">
    <property type="term" value="F:chitosanase activity"/>
    <property type="evidence" value="ECO:0007669"/>
    <property type="project" value="UniProtKB-EC"/>
</dbReference>
<comment type="function">
    <text evidence="10">Chitosanase catalyzing the endo-type cleavage of chitosan, the deacylated form of chitin. Chitosanase may be crucial in the degradation of the deacetylated portion of chitin in the fungal cell wall.</text>
</comment>
<evidence type="ECO:0000256" key="5">
    <source>
        <dbReference type="ARBA" id="ARBA00022729"/>
    </source>
</evidence>
<protein>
    <recommendedName>
        <fullName evidence="10">Endo-chitosanase</fullName>
        <ecNumber evidence="10">3.2.1.132</ecNumber>
    </recommendedName>
</protein>
<evidence type="ECO:0000256" key="2">
    <source>
        <dbReference type="ARBA" id="ARBA00004613"/>
    </source>
</evidence>
<dbReference type="Proteomes" id="UP000887226">
    <property type="component" value="Unassembled WGS sequence"/>
</dbReference>
<feature type="chain" id="PRO_5040545313" description="Endo-chitosanase" evidence="10">
    <location>
        <begin position="23"/>
        <end position="233"/>
    </location>
</feature>
<keyword evidence="4" id="KW-0964">Secreted</keyword>
<keyword evidence="6 10" id="KW-0378">Hydrolase</keyword>
<dbReference type="EMBL" id="MU254282">
    <property type="protein sequence ID" value="KAG9241046.1"/>
    <property type="molecule type" value="Genomic_DNA"/>
</dbReference>
<keyword evidence="8 10" id="KW-0326">Glycosidase</keyword>
<name>A0A9P7YWP0_9HELO</name>
<keyword evidence="7" id="KW-0119">Carbohydrate metabolism</keyword>
<evidence type="ECO:0000313" key="12">
    <source>
        <dbReference type="Proteomes" id="UP000887226"/>
    </source>
</evidence>
<proteinExistence type="inferred from homology"/>
<evidence type="ECO:0000256" key="10">
    <source>
        <dbReference type="RuleBase" id="RU361208"/>
    </source>
</evidence>
<evidence type="ECO:0000256" key="4">
    <source>
        <dbReference type="ARBA" id="ARBA00022525"/>
    </source>
</evidence>
<evidence type="ECO:0000256" key="8">
    <source>
        <dbReference type="ARBA" id="ARBA00023295"/>
    </source>
</evidence>
<dbReference type="PANTHER" id="PTHR42061">
    <property type="entry name" value="ENDO-CHITOSANASE"/>
    <property type="match status" value="1"/>
</dbReference>
<comment type="caution">
    <text evidence="11">The sequence shown here is derived from an EMBL/GenBank/DDBJ whole genome shotgun (WGS) entry which is preliminary data.</text>
</comment>
<evidence type="ECO:0000256" key="1">
    <source>
        <dbReference type="ARBA" id="ARBA00000405"/>
    </source>
</evidence>